<dbReference type="EMBL" id="BAED01000061">
    <property type="protein sequence ID" value="GAB07008.1"/>
    <property type="molecule type" value="Genomic_DNA"/>
</dbReference>
<dbReference type="STRING" id="1075090.GOAMR_61_01040"/>
<feature type="region of interest" description="Disordered" evidence="1">
    <location>
        <begin position="359"/>
        <end position="405"/>
    </location>
</feature>
<dbReference type="AlphaFoldDB" id="G7GTT3"/>
<comment type="caution">
    <text evidence="3">The sequence shown here is derived from an EMBL/GenBank/DDBJ whole genome shotgun (WGS) entry which is preliminary data.</text>
</comment>
<dbReference type="GO" id="GO:0005576">
    <property type="term" value="C:extracellular region"/>
    <property type="evidence" value="ECO:0007669"/>
    <property type="project" value="TreeGrafter"/>
</dbReference>
<dbReference type="PANTHER" id="PTHR33371">
    <property type="entry name" value="INTERMEMBRANE PHOSPHOLIPID TRANSPORT SYSTEM BINDING PROTEIN MLAD-RELATED"/>
    <property type="match status" value="1"/>
</dbReference>
<dbReference type="Proteomes" id="UP000006023">
    <property type="component" value="Unassembled WGS sequence"/>
</dbReference>
<evidence type="ECO:0000259" key="2">
    <source>
        <dbReference type="Pfam" id="PF02470"/>
    </source>
</evidence>
<evidence type="ECO:0000313" key="4">
    <source>
        <dbReference type="Proteomes" id="UP000006023"/>
    </source>
</evidence>
<gene>
    <name evidence="3" type="primary">mceE</name>
    <name evidence="3" type="ORF">GOAMR_61_01040</name>
</gene>
<sequence>MTTTTLATTAALLSGCGVGLEDLPLPQRGDGGGDFYSVTAEFTNALNLPERAKVRLAGADVGEVSSMTVRDYTAVVTLRIRDDVTLPVGTGAELRTATPLGEVFVAVTPPKDPSTTATIQNGDKIPLSDTSAAATIEQVLASSAMLVNGGVLRDLTKLLNGLGDAVGDKGAALADLVAQSTSLIDKLSKRSGDIRVALAQTDRLVQTLSARQSTLTESLAAAGPAIDVISANTDDILALVDKVGAISTTLSTFPSVATGKTQHLAASINRISYELNKAATDPRASLAKMNKLLPPVLKIINSTGAHVDADLEDLSVGALGDFRHSADPGSRVPGTIDIDNFAGTIMYSLLRLKMKFGPGDDVLDPRTPRSQKKTQKKAQGTQKPQPTTKATAPPRSTAPGRTAPR</sequence>
<dbReference type="eggNOG" id="COG1463">
    <property type="taxonomic scope" value="Bacteria"/>
</dbReference>
<keyword evidence="4" id="KW-1185">Reference proteome</keyword>
<protein>
    <submittedName>
        <fullName evidence="3">Mce family protein</fullName>
    </submittedName>
</protein>
<proteinExistence type="predicted"/>
<feature type="compositionally biased region" description="Low complexity" evidence="1">
    <location>
        <begin position="377"/>
        <end position="394"/>
    </location>
</feature>
<reference evidence="3 4" key="1">
    <citation type="submission" date="2011-11" db="EMBL/GenBank/DDBJ databases">
        <title>Whole genome shotgun sequence of Gordonia amarae NBRC 15530.</title>
        <authorList>
            <person name="Takarada H."/>
            <person name="Hosoyama A."/>
            <person name="Tsuchikane K."/>
            <person name="Katsumata H."/>
            <person name="Yamazaki S."/>
            <person name="Fujita N."/>
        </authorList>
    </citation>
    <scope>NUCLEOTIDE SEQUENCE [LARGE SCALE GENOMIC DNA]</scope>
    <source>
        <strain evidence="3 4">NBRC 15530</strain>
    </source>
</reference>
<dbReference type="Pfam" id="PF02470">
    <property type="entry name" value="MlaD"/>
    <property type="match status" value="1"/>
</dbReference>
<organism evidence="3 4">
    <name type="scientific">Gordonia amarae NBRC 15530</name>
    <dbReference type="NCBI Taxonomy" id="1075090"/>
    <lineage>
        <taxon>Bacteria</taxon>
        <taxon>Bacillati</taxon>
        <taxon>Actinomycetota</taxon>
        <taxon>Actinomycetes</taxon>
        <taxon>Mycobacteriales</taxon>
        <taxon>Gordoniaceae</taxon>
        <taxon>Gordonia</taxon>
    </lineage>
</organism>
<evidence type="ECO:0000256" key="1">
    <source>
        <dbReference type="SAM" id="MobiDB-lite"/>
    </source>
</evidence>
<name>G7GTT3_9ACTN</name>
<dbReference type="RefSeq" id="WP_005191075.1">
    <property type="nucleotide sequence ID" value="NZ_BAED01000061.1"/>
</dbReference>
<accession>G7GTT3</accession>
<dbReference type="InterPro" id="IPR052336">
    <property type="entry name" value="MlaD_Phospholipid_Transporter"/>
</dbReference>
<feature type="domain" description="Mce/MlaD" evidence="2">
    <location>
        <begin position="36"/>
        <end position="110"/>
    </location>
</feature>
<dbReference type="PANTHER" id="PTHR33371:SF15">
    <property type="entry name" value="LIPOPROTEIN LPRN"/>
    <property type="match status" value="1"/>
</dbReference>
<dbReference type="InterPro" id="IPR003399">
    <property type="entry name" value="Mce/MlaD"/>
</dbReference>
<evidence type="ECO:0000313" key="3">
    <source>
        <dbReference type="EMBL" id="GAB07008.1"/>
    </source>
</evidence>